<dbReference type="OMA" id="DGCTHID"/>
<dbReference type="KEGG" id="bcom:BAUCODRAFT_27724"/>
<evidence type="ECO:0000313" key="2">
    <source>
        <dbReference type="EMBL" id="EMC92444.1"/>
    </source>
</evidence>
<evidence type="ECO:0000259" key="1">
    <source>
        <dbReference type="Pfam" id="PF25485"/>
    </source>
</evidence>
<dbReference type="Proteomes" id="UP000011761">
    <property type="component" value="Unassembled WGS sequence"/>
</dbReference>
<keyword evidence="3" id="KW-1185">Reference proteome</keyword>
<proteinExistence type="predicted"/>
<gene>
    <name evidence="2" type="ORF">BAUCODRAFT_27724</name>
</gene>
<evidence type="ECO:0000313" key="3">
    <source>
        <dbReference type="Proteomes" id="UP000011761"/>
    </source>
</evidence>
<dbReference type="InterPro" id="IPR057230">
    <property type="entry name" value="DUF7908"/>
</dbReference>
<accession>M2N0J0</accession>
<dbReference type="Pfam" id="PF25485">
    <property type="entry name" value="DUF7908"/>
    <property type="match status" value="1"/>
</dbReference>
<dbReference type="HOGENOM" id="CLU_081339_0_0_1"/>
<name>M2N0J0_BAUPA</name>
<dbReference type="GeneID" id="19110624"/>
<protein>
    <recommendedName>
        <fullName evidence="1">DUF7908 domain-containing protein</fullName>
    </recommendedName>
</protein>
<dbReference type="eggNOG" id="KOG3544">
    <property type="taxonomic scope" value="Eukaryota"/>
</dbReference>
<feature type="domain" description="DUF7908" evidence="1">
    <location>
        <begin position="91"/>
        <end position="214"/>
    </location>
</feature>
<organism evidence="2 3">
    <name type="scientific">Baudoinia panamericana (strain UAMH 10762)</name>
    <name type="common">Angels' share fungus</name>
    <name type="synonym">Baudoinia compniacensis (strain UAMH 10762)</name>
    <dbReference type="NCBI Taxonomy" id="717646"/>
    <lineage>
        <taxon>Eukaryota</taxon>
        <taxon>Fungi</taxon>
        <taxon>Dikarya</taxon>
        <taxon>Ascomycota</taxon>
        <taxon>Pezizomycotina</taxon>
        <taxon>Dothideomycetes</taxon>
        <taxon>Dothideomycetidae</taxon>
        <taxon>Mycosphaerellales</taxon>
        <taxon>Teratosphaeriaceae</taxon>
        <taxon>Baudoinia</taxon>
    </lineage>
</organism>
<sequence>MIDVVYEQAISINTNVRTNTTFHPIPEVAVTISNAPTSVDGVTTFRYTQPRTSTHSIGTSQSSSTSWATPTMVLNSFVLMVTEAHFARVDGGRIHRRQSGDFFIGSNGTVTNDCTLVPVYTVTNGMLAATDQGVTYTYSTSPGTPYELFAPSTIPGSITTTFSLGPNSVLNWQNDAFWNGQAQFCSVWNGTIYAVFRQNAPDGCTHIDLQLFTVSSCQALALSTITGPTG</sequence>
<reference evidence="2 3" key="1">
    <citation type="journal article" date="2012" name="PLoS Pathog.">
        <title>Diverse lifestyles and strategies of plant pathogenesis encoded in the genomes of eighteen Dothideomycetes fungi.</title>
        <authorList>
            <person name="Ohm R.A."/>
            <person name="Feau N."/>
            <person name="Henrissat B."/>
            <person name="Schoch C.L."/>
            <person name="Horwitz B.A."/>
            <person name="Barry K.W."/>
            <person name="Condon B.J."/>
            <person name="Copeland A.C."/>
            <person name="Dhillon B."/>
            <person name="Glaser F."/>
            <person name="Hesse C.N."/>
            <person name="Kosti I."/>
            <person name="LaButti K."/>
            <person name="Lindquist E.A."/>
            <person name="Lucas S."/>
            <person name="Salamov A.A."/>
            <person name="Bradshaw R.E."/>
            <person name="Ciuffetti L."/>
            <person name="Hamelin R.C."/>
            <person name="Kema G.H.J."/>
            <person name="Lawrence C."/>
            <person name="Scott J.A."/>
            <person name="Spatafora J.W."/>
            <person name="Turgeon B.G."/>
            <person name="de Wit P.J.G.M."/>
            <person name="Zhong S."/>
            <person name="Goodwin S.B."/>
            <person name="Grigoriev I.V."/>
        </authorList>
    </citation>
    <scope>NUCLEOTIDE SEQUENCE [LARGE SCALE GENOMIC DNA]</scope>
    <source>
        <strain evidence="2 3">UAMH 10762</strain>
    </source>
</reference>
<dbReference type="EMBL" id="KB445562">
    <property type="protein sequence ID" value="EMC92444.1"/>
    <property type="molecule type" value="Genomic_DNA"/>
</dbReference>
<dbReference type="OrthoDB" id="3563678at2759"/>
<dbReference type="RefSeq" id="XP_007680314.1">
    <property type="nucleotide sequence ID" value="XM_007682124.1"/>
</dbReference>
<dbReference type="AlphaFoldDB" id="M2N0J0"/>